<dbReference type="GO" id="GO:0005737">
    <property type="term" value="C:cytoplasm"/>
    <property type="evidence" value="ECO:0007669"/>
    <property type="project" value="UniProtKB-ARBA"/>
</dbReference>
<dbReference type="InterPro" id="IPR048720">
    <property type="entry name" value="PROPPIN"/>
</dbReference>
<dbReference type="GO" id="GO:0006914">
    <property type="term" value="P:autophagy"/>
    <property type="evidence" value="ECO:0007669"/>
    <property type="project" value="UniProtKB-KW"/>
</dbReference>
<dbReference type="Gene3D" id="2.130.10.10">
    <property type="entry name" value="YVTN repeat-like/Quinoprotein amine dehydrogenase"/>
    <property type="match status" value="1"/>
</dbReference>
<dbReference type="OrthoDB" id="1667587at2759"/>
<dbReference type="STRING" id="48709.A0A1D2MIH4"/>
<dbReference type="InterPro" id="IPR001680">
    <property type="entry name" value="WD40_rpt"/>
</dbReference>
<evidence type="ECO:0000313" key="6">
    <source>
        <dbReference type="Proteomes" id="UP000094527"/>
    </source>
</evidence>
<evidence type="ECO:0000313" key="5">
    <source>
        <dbReference type="EMBL" id="ODM92796.1"/>
    </source>
</evidence>
<dbReference type="OMA" id="ENVVMVW"/>
<keyword evidence="2" id="KW-0677">Repeat</keyword>
<reference evidence="5 6" key="1">
    <citation type="journal article" date="2016" name="Genome Biol. Evol.">
        <title>Gene Family Evolution Reflects Adaptation to Soil Environmental Stressors in the Genome of the Collembolan Orchesella cincta.</title>
        <authorList>
            <person name="Faddeeva-Vakhrusheva A."/>
            <person name="Derks M.F."/>
            <person name="Anvar S.Y."/>
            <person name="Agamennone V."/>
            <person name="Suring W."/>
            <person name="Smit S."/>
            <person name="van Straalen N.M."/>
            <person name="Roelofs D."/>
        </authorList>
    </citation>
    <scope>NUCLEOTIDE SEQUENCE [LARGE SCALE GENOMIC DNA]</scope>
    <source>
        <tissue evidence="5">Mixed pool</tissue>
    </source>
</reference>
<name>A0A1D2MIH4_ORCCI</name>
<evidence type="ECO:0000256" key="2">
    <source>
        <dbReference type="ARBA" id="ARBA00022737"/>
    </source>
</evidence>
<dbReference type="SUPFAM" id="SSF50978">
    <property type="entry name" value="WD40 repeat-like"/>
    <property type="match status" value="1"/>
</dbReference>
<gene>
    <name evidence="5" type="ORF">Ocin01_13886</name>
</gene>
<evidence type="ECO:0000256" key="1">
    <source>
        <dbReference type="ARBA" id="ARBA00022574"/>
    </source>
</evidence>
<keyword evidence="6" id="KW-1185">Reference proteome</keyword>
<sequence length="329" mass="36286">MFKGCFYVCLNDGLRIYNVEPLVEKMHLDNASVGSIVHCEMVYRCNLFAIVGGGQQPKYASNAVLIYDDIRKRPVLEFAFAQPVLSIKCRRDRLVAVLKTEVHIFSFPNHPKKLFSVSTRSNPHGLCELSPGIKNVVVFPGLQVGSVEILDLSKPEWSDPSSGKTPANIHAHQGELACFSINNSGSLIATASDKGTLIRVWDLLKLVLLNELRVGFSSAILHSINFSVNSDLLCCSVDVGNIHIFDLKTTHLNRPSTWGFFGKYMESQWALANFTVTPECVCICAFESDSSVVALCKDGTIHRYAFTSGGESRRLSFDAFLDICGDEGL</sequence>
<dbReference type="InterPro" id="IPR015943">
    <property type="entry name" value="WD40/YVTN_repeat-like_dom_sf"/>
</dbReference>
<dbReference type="PANTHER" id="PTHR11227">
    <property type="entry name" value="WD-REPEAT PROTEIN INTERACTING WITH PHOSPHOINOSIDES WIPI -RELATED"/>
    <property type="match status" value="1"/>
</dbReference>
<comment type="caution">
    <text evidence="5">The sequence shown here is derived from an EMBL/GenBank/DDBJ whole genome shotgun (WGS) entry which is preliminary data.</text>
</comment>
<dbReference type="AlphaFoldDB" id="A0A1D2MIH4"/>
<dbReference type="InterPro" id="IPR036322">
    <property type="entry name" value="WD40_repeat_dom_sf"/>
</dbReference>
<dbReference type="Proteomes" id="UP000094527">
    <property type="component" value="Unassembled WGS sequence"/>
</dbReference>
<keyword evidence="3" id="KW-0072">Autophagy</keyword>
<evidence type="ECO:0000256" key="4">
    <source>
        <dbReference type="ARBA" id="ARBA00025740"/>
    </source>
</evidence>
<dbReference type="Pfam" id="PF21032">
    <property type="entry name" value="PROPPIN"/>
    <property type="match status" value="1"/>
</dbReference>
<keyword evidence="1" id="KW-0853">WD repeat</keyword>
<protein>
    <submittedName>
        <fullName evidence="5">WD repeat domain phosphoinositide-interacting protein 4</fullName>
    </submittedName>
</protein>
<dbReference type="EMBL" id="LJIJ01001147">
    <property type="protein sequence ID" value="ODM92796.1"/>
    <property type="molecule type" value="Genomic_DNA"/>
</dbReference>
<evidence type="ECO:0000256" key="3">
    <source>
        <dbReference type="ARBA" id="ARBA00023006"/>
    </source>
</evidence>
<accession>A0A1D2MIH4</accession>
<organism evidence="5 6">
    <name type="scientific">Orchesella cincta</name>
    <name type="common">Springtail</name>
    <name type="synonym">Podura cincta</name>
    <dbReference type="NCBI Taxonomy" id="48709"/>
    <lineage>
        <taxon>Eukaryota</taxon>
        <taxon>Metazoa</taxon>
        <taxon>Ecdysozoa</taxon>
        <taxon>Arthropoda</taxon>
        <taxon>Hexapoda</taxon>
        <taxon>Collembola</taxon>
        <taxon>Entomobryomorpha</taxon>
        <taxon>Entomobryoidea</taxon>
        <taxon>Orchesellidae</taxon>
        <taxon>Orchesellinae</taxon>
        <taxon>Orchesella</taxon>
    </lineage>
</organism>
<dbReference type="SMART" id="SM00320">
    <property type="entry name" value="WD40"/>
    <property type="match status" value="3"/>
</dbReference>
<comment type="similarity">
    <text evidence="4">Belongs to the WD repeat PROPPIN family.</text>
</comment>
<proteinExistence type="inferred from homology"/>